<protein>
    <submittedName>
        <fullName evidence="20">TonB-dependent siderophore receptor</fullName>
    </submittedName>
</protein>
<dbReference type="PROSITE" id="PS01156">
    <property type="entry name" value="TONB_DEPENDENT_REC_2"/>
    <property type="match status" value="1"/>
</dbReference>
<dbReference type="EMBL" id="CP056030">
    <property type="protein sequence ID" value="QKZ05266.1"/>
    <property type="molecule type" value="Genomic_DNA"/>
</dbReference>
<evidence type="ECO:0000256" key="16">
    <source>
        <dbReference type="RuleBase" id="RU003357"/>
    </source>
</evidence>
<comment type="similarity">
    <text evidence="2 14 16">Belongs to the TonB-dependent receptor family.</text>
</comment>
<dbReference type="GO" id="GO:0015891">
    <property type="term" value="P:siderophore transport"/>
    <property type="evidence" value="ECO:0007669"/>
    <property type="project" value="InterPro"/>
</dbReference>
<reference evidence="20 21" key="1">
    <citation type="submission" date="2020-06" db="EMBL/GenBank/DDBJ databases">
        <title>Pseudomonas eucalypticola sp. nov., an endophyte of Eucalyptus dunnii leaves with biocontrol ability of eucalyptus leaf blight.</title>
        <authorList>
            <person name="Liu Y."/>
            <person name="Song Z."/>
            <person name="Zeng H."/>
            <person name="Lu M."/>
            <person name="Wang X."/>
            <person name="Lian X."/>
            <person name="Zhang Q."/>
        </authorList>
    </citation>
    <scope>NUCLEOTIDE SEQUENCE [LARGE SCALE GENOMIC DNA]</scope>
    <source>
        <strain evidence="20 21">NP-1</strain>
    </source>
</reference>
<keyword evidence="21" id="KW-1185">Reference proteome</keyword>
<feature type="domain" description="TonB-dependent receptor plug" evidence="19">
    <location>
        <begin position="59"/>
        <end position="158"/>
    </location>
</feature>
<evidence type="ECO:0000256" key="13">
    <source>
        <dbReference type="ARBA" id="ARBA00023237"/>
    </source>
</evidence>
<evidence type="ECO:0000313" key="20">
    <source>
        <dbReference type="EMBL" id="QKZ05266.1"/>
    </source>
</evidence>
<evidence type="ECO:0000256" key="1">
    <source>
        <dbReference type="ARBA" id="ARBA00004571"/>
    </source>
</evidence>
<keyword evidence="9" id="KW-0406">Ion transport</keyword>
<dbReference type="Proteomes" id="UP000509568">
    <property type="component" value="Chromosome"/>
</dbReference>
<name>A0A7D5HHE5_9PSED</name>
<dbReference type="RefSeq" id="WP_176571160.1">
    <property type="nucleotide sequence ID" value="NZ_CP056030.1"/>
</dbReference>
<dbReference type="InterPro" id="IPR039426">
    <property type="entry name" value="TonB-dep_rcpt-like"/>
</dbReference>
<comment type="subcellular location">
    <subcellularLocation>
        <location evidence="1 14">Cell outer membrane</location>
        <topology evidence="1 14">Multi-pass membrane protein</topology>
    </subcellularLocation>
</comment>
<gene>
    <name evidence="20" type="ORF">HWQ56_16305</name>
</gene>
<dbReference type="SUPFAM" id="SSF56935">
    <property type="entry name" value="Porins"/>
    <property type="match status" value="1"/>
</dbReference>
<dbReference type="NCBIfam" id="TIGR01783">
    <property type="entry name" value="TonB-siderophor"/>
    <property type="match status" value="1"/>
</dbReference>
<keyword evidence="4 14" id="KW-1134">Transmembrane beta strand</keyword>
<evidence type="ECO:0000256" key="10">
    <source>
        <dbReference type="ARBA" id="ARBA00023077"/>
    </source>
</evidence>
<evidence type="ECO:0000256" key="15">
    <source>
        <dbReference type="PROSITE-ProRule" id="PRU10144"/>
    </source>
</evidence>
<dbReference type="PANTHER" id="PTHR32552:SF83">
    <property type="entry name" value="BLR3904 PROTEIN"/>
    <property type="match status" value="1"/>
</dbReference>
<dbReference type="InterPro" id="IPR036942">
    <property type="entry name" value="Beta-barrel_TonB_sf"/>
</dbReference>
<dbReference type="Gene3D" id="2.170.130.10">
    <property type="entry name" value="TonB-dependent receptor, plug domain"/>
    <property type="match status" value="1"/>
</dbReference>
<dbReference type="PROSITE" id="PS52016">
    <property type="entry name" value="TONB_DEPENDENT_REC_3"/>
    <property type="match status" value="1"/>
</dbReference>
<dbReference type="Pfam" id="PF07715">
    <property type="entry name" value="Plug"/>
    <property type="match status" value="1"/>
</dbReference>
<keyword evidence="7 17" id="KW-0732">Signal</keyword>
<dbReference type="Pfam" id="PF00593">
    <property type="entry name" value="TonB_dep_Rec_b-barrel"/>
    <property type="match status" value="1"/>
</dbReference>
<proteinExistence type="inferred from homology"/>
<dbReference type="Gene3D" id="2.40.170.20">
    <property type="entry name" value="TonB-dependent receptor, beta-barrel domain"/>
    <property type="match status" value="1"/>
</dbReference>
<dbReference type="InterPro" id="IPR010917">
    <property type="entry name" value="TonB_rcpt_CS"/>
</dbReference>
<keyword evidence="10 16" id="KW-0798">TonB box</keyword>
<dbReference type="GO" id="GO:0038023">
    <property type="term" value="F:signaling receptor activity"/>
    <property type="evidence" value="ECO:0007669"/>
    <property type="project" value="InterPro"/>
</dbReference>
<dbReference type="GO" id="GO:0009279">
    <property type="term" value="C:cell outer membrane"/>
    <property type="evidence" value="ECO:0007669"/>
    <property type="project" value="UniProtKB-SubCell"/>
</dbReference>
<evidence type="ECO:0000256" key="9">
    <source>
        <dbReference type="ARBA" id="ARBA00023065"/>
    </source>
</evidence>
<evidence type="ECO:0000256" key="8">
    <source>
        <dbReference type="ARBA" id="ARBA00023004"/>
    </source>
</evidence>
<sequence length="716" mass="79073">MFRPLPFPARLLVSSIALASPWAVAEEPVTLGAVTVVGDSPEGYRATHASVTGVDDAPLLDTPAAVSVFNTQLLQDQQVRLLSEVLRNDAAVGDSYAPIGYYENFVVRGFSLNAASSYKINGRTITGEQNVALENKEQVEVLKGLAGLQSGVSEPGGVVNYETKRPANVRSVTLSTDEQGGRYLATDLGTFFGSEQQFGIRTNLAHEDIRSYVDHADGQRDFASVAFDWNIDPRSSLQLDVEYQHREQRSVPGYQLLGGTQLPHHADPHDLLGYQSWSDPVGMTSLNMEGRYQYRLTDDWSAQLSLSRSRVIIDDNSAFPYGCYYGADCTATTSQFSSTGDYDIYDFRSPDDTRRNDEAQASLSGEFNTFGLRNELDLGVSAFRRTVDQRDAVNEYVGSGNIDATPQAWAPYPGDAGHTYRHLDSRQYGLFINDRLHLDEHWQLVVGGREVRLDEKAFDADGDTTRHTRMWEFLPNLAVIYKPTDNLSLYARYSKGLSLGSEASWFASNAGETLAPTISRQLEVGIKQDWQRLSLGAALFQISQGYQYSRPNDDGTFTYVQQGKQKNVGLELTASGRATDRLQLNASVAATRARVEGSGTDSYEGHQAINVPALRASFYGDYSVPGIDGLAVLGGVQYSGKKYANREGTVQVGDYAVFNAGSRYTTRIEGYETVFRLSVDNLFDKRYWRDVGEYAGDDYLFLGAPRTARLSATINF</sequence>
<evidence type="ECO:0000256" key="2">
    <source>
        <dbReference type="ARBA" id="ARBA00009810"/>
    </source>
</evidence>
<dbReference type="KEGG" id="pez:HWQ56_16305"/>
<evidence type="ECO:0000256" key="11">
    <source>
        <dbReference type="ARBA" id="ARBA00023136"/>
    </source>
</evidence>
<keyword evidence="13 14" id="KW-0998">Cell outer membrane</keyword>
<evidence type="ECO:0000256" key="17">
    <source>
        <dbReference type="SAM" id="SignalP"/>
    </source>
</evidence>
<dbReference type="CDD" id="cd01347">
    <property type="entry name" value="ligand_gated_channel"/>
    <property type="match status" value="1"/>
</dbReference>
<feature type="chain" id="PRO_5028972990" evidence="17">
    <location>
        <begin position="20"/>
        <end position="716"/>
    </location>
</feature>
<evidence type="ECO:0000256" key="14">
    <source>
        <dbReference type="PROSITE-ProRule" id="PRU01360"/>
    </source>
</evidence>
<keyword evidence="6 14" id="KW-0812">Transmembrane</keyword>
<evidence type="ECO:0000256" key="7">
    <source>
        <dbReference type="ARBA" id="ARBA00022729"/>
    </source>
</evidence>
<dbReference type="GO" id="GO:0015344">
    <property type="term" value="F:siderophore uptake transmembrane transporter activity"/>
    <property type="evidence" value="ECO:0007669"/>
    <property type="project" value="TreeGrafter"/>
</dbReference>
<evidence type="ECO:0000259" key="19">
    <source>
        <dbReference type="Pfam" id="PF07715"/>
    </source>
</evidence>
<feature type="signal peptide" evidence="17">
    <location>
        <begin position="1"/>
        <end position="19"/>
    </location>
</feature>
<evidence type="ECO:0000313" key="21">
    <source>
        <dbReference type="Proteomes" id="UP000509568"/>
    </source>
</evidence>
<dbReference type="InterPro" id="IPR010105">
    <property type="entry name" value="TonB_sidphr_rcpt"/>
</dbReference>
<dbReference type="InterPro" id="IPR000531">
    <property type="entry name" value="Beta-barrel_TonB"/>
</dbReference>
<feature type="short sequence motif" description="TonB C-terminal box" evidence="15">
    <location>
        <begin position="699"/>
        <end position="716"/>
    </location>
</feature>
<dbReference type="AlphaFoldDB" id="A0A7D5HHE5"/>
<evidence type="ECO:0000256" key="6">
    <source>
        <dbReference type="ARBA" id="ARBA00022692"/>
    </source>
</evidence>
<evidence type="ECO:0000256" key="5">
    <source>
        <dbReference type="ARBA" id="ARBA00022496"/>
    </source>
</evidence>
<dbReference type="InterPro" id="IPR037066">
    <property type="entry name" value="Plug_dom_sf"/>
</dbReference>
<keyword evidence="11 14" id="KW-0472">Membrane</keyword>
<evidence type="ECO:0000256" key="3">
    <source>
        <dbReference type="ARBA" id="ARBA00022448"/>
    </source>
</evidence>
<feature type="domain" description="TonB-dependent receptor-like beta-barrel" evidence="18">
    <location>
        <begin position="229"/>
        <end position="682"/>
    </location>
</feature>
<evidence type="ECO:0000256" key="4">
    <source>
        <dbReference type="ARBA" id="ARBA00022452"/>
    </source>
</evidence>
<keyword evidence="8" id="KW-0408">Iron</keyword>
<evidence type="ECO:0000259" key="18">
    <source>
        <dbReference type="Pfam" id="PF00593"/>
    </source>
</evidence>
<dbReference type="PANTHER" id="PTHR32552">
    <property type="entry name" value="FERRICHROME IRON RECEPTOR-RELATED"/>
    <property type="match status" value="1"/>
</dbReference>
<keyword evidence="3 14" id="KW-0813">Transport</keyword>
<keyword evidence="5" id="KW-0410">Iron transport</keyword>
<accession>A0A7D5HHE5</accession>
<evidence type="ECO:0000256" key="12">
    <source>
        <dbReference type="ARBA" id="ARBA00023170"/>
    </source>
</evidence>
<dbReference type="InterPro" id="IPR012910">
    <property type="entry name" value="Plug_dom"/>
</dbReference>
<organism evidence="20 21">
    <name type="scientific">Pseudomonas eucalypticola</name>
    <dbReference type="NCBI Taxonomy" id="2599595"/>
    <lineage>
        <taxon>Bacteria</taxon>
        <taxon>Pseudomonadati</taxon>
        <taxon>Pseudomonadota</taxon>
        <taxon>Gammaproteobacteria</taxon>
        <taxon>Pseudomonadales</taxon>
        <taxon>Pseudomonadaceae</taxon>
        <taxon>Pseudomonas</taxon>
    </lineage>
</organism>
<keyword evidence="12 20" id="KW-0675">Receptor</keyword>